<feature type="transmembrane region" description="Helical" evidence="1">
    <location>
        <begin position="55"/>
        <end position="72"/>
    </location>
</feature>
<gene>
    <name evidence="2" type="ORF">BD289DRAFT_174793</name>
</gene>
<feature type="transmembrane region" description="Helical" evidence="1">
    <location>
        <begin position="12"/>
        <end position="34"/>
    </location>
</feature>
<keyword evidence="1" id="KW-0472">Membrane</keyword>
<evidence type="ECO:0000313" key="3">
    <source>
        <dbReference type="Proteomes" id="UP000241462"/>
    </source>
</evidence>
<dbReference type="AlphaFoldDB" id="A0A2T3ADU6"/>
<dbReference type="Proteomes" id="UP000241462">
    <property type="component" value="Unassembled WGS sequence"/>
</dbReference>
<reference evidence="2 3" key="1">
    <citation type="journal article" date="2018" name="Mycol. Prog.">
        <title>Coniella lustricola, a new species from submerged detritus.</title>
        <authorList>
            <person name="Raudabaugh D.B."/>
            <person name="Iturriaga T."/>
            <person name="Carver A."/>
            <person name="Mondo S."/>
            <person name="Pangilinan J."/>
            <person name="Lipzen A."/>
            <person name="He G."/>
            <person name="Amirebrahimi M."/>
            <person name="Grigoriev I.V."/>
            <person name="Miller A.N."/>
        </authorList>
    </citation>
    <scope>NUCLEOTIDE SEQUENCE [LARGE SCALE GENOMIC DNA]</scope>
    <source>
        <strain evidence="2 3">B22-T-1</strain>
    </source>
</reference>
<evidence type="ECO:0000256" key="1">
    <source>
        <dbReference type="SAM" id="Phobius"/>
    </source>
</evidence>
<proteinExistence type="predicted"/>
<dbReference type="InParanoid" id="A0A2T3ADU6"/>
<keyword evidence="1" id="KW-1133">Transmembrane helix</keyword>
<dbReference type="EMBL" id="KZ678405">
    <property type="protein sequence ID" value="PSR93662.1"/>
    <property type="molecule type" value="Genomic_DNA"/>
</dbReference>
<sequence>MYFLGRDKRIDQLGVLSSEFLLAGYVFLSGFLGAKGKGKLISCQSRKTALTCFEFLSYFSIGQLLFLLGTLLRQGKKTQAGQSVWTRRKKAASQCI</sequence>
<organism evidence="2 3">
    <name type="scientific">Coniella lustricola</name>
    <dbReference type="NCBI Taxonomy" id="2025994"/>
    <lineage>
        <taxon>Eukaryota</taxon>
        <taxon>Fungi</taxon>
        <taxon>Dikarya</taxon>
        <taxon>Ascomycota</taxon>
        <taxon>Pezizomycotina</taxon>
        <taxon>Sordariomycetes</taxon>
        <taxon>Sordariomycetidae</taxon>
        <taxon>Diaporthales</taxon>
        <taxon>Schizoparmaceae</taxon>
        <taxon>Coniella</taxon>
    </lineage>
</organism>
<protein>
    <submittedName>
        <fullName evidence="2">Uncharacterized protein</fullName>
    </submittedName>
</protein>
<keyword evidence="3" id="KW-1185">Reference proteome</keyword>
<evidence type="ECO:0000313" key="2">
    <source>
        <dbReference type="EMBL" id="PSR93662.1"/>
    </source>
</evidence>
<keyword evidence="1" id="KW-0812">Transmembrane</keyword>
<accession>A0A2T3ADU6</accession>
<name>A0A2T3ADU6_9PEZI</name>